<sequence length="323" mass="36749">MNRSGTMVSEVLPTWLTCAAKRLQAITGFVTVHPNGGDPRTLAFSRYEHVARVASLALLVGEERRLPRAEVLLFSWLHDINRWPFAHNAEKGHFDGADDMERFIEGRLPEATVSQAADIARKRVSDLSQAARAVLLADIVTGFFEDTLFTITGLNLSPSELPDGAFDVLRLPVGDYAFLEELQHLYLLLNREADVARYNRDFNSLVFRSARKFLAEHDFLNMDPLESERFWRIRSALRYDYLEQYIFPLNNEKVCHGEMIRRILVDPVVSRLGGNAEACLTRWTEVDMVAYVLREGLVAEETVSALEPRLDYISDVDPGRCFI</sequence>
<dbReference type="EMBL" id="AP023439">
    <property type="protein sequence ID" value="BCL20043.1"/>
    <property type="molecule type" value="Genomic_DNA"/>
</dbReference>
<name>A0A7G1NA99_9ACTN</name>
<dbReference type="AlphaFoldDB" id="A0A7G1NA99"/>
<accession>A0A7G1NA99</accession>
<dbReference type="SUPFAM" id="SSF109604">
    <property type="entry name" value="HD-domain/PDEase-like"/>
    <property type="match status" value="1"/>
</dbReference>
<reference evidence="1 2" key="1">
    <citation type="journal article" date="2014" name="Int. J. Syst. Evol. Microbiol.">
        <title>Complete genome sequence of Corynebacterium casei LMG S-19264T (=DSM 44701T), isolated from a smear-ripened cheese.</title>
        <authorList>
            <consortium name="US DOE Joint Genome Institute (JGI-PGF)"/>
            <person name="Walter F."/>
            <person name="Albersmeier A."/>
            <person name="Kalinowski J."/>
            <person name="Ruckert C."/>
        </authorList>
    </citation>
    <scope>NUCLEOTIDE SEQUENCE [LARGE SCALE GENOMIC DNA]</scope>
    <source>
        <strain evidence="1 2">JCM 4255</strain>
    </source>
</reference>
<evidence type="ECO:0008006" key="3">
    <source>
        <dbReference type="Google" id="ProtNLM"/>
    </source>
</evidence>
<evidence type="ECO:0000313" key="2">
    <source>
        <dbReference type="Proteomes" id="UP000516373"/>
    </source>
</evidence>
<dbReference type="KEGG" id="stui:GCM10017668_18860"/>
<dbReference type="Gene3D" id="1.10.3210.10">
    <property type="entry name" value="Hypothetical protein af1432"/>
    <property type="match status" value="1"/>
</dbReference>
<proteinExistence type="predicted"/>
<gene>
    <name evidence="1" type="ORF">GCM10017668_18860</name>
</gene>
<protein>
    <recommendedName>
        <fullName evidence="3">HD domain-containing protein</fullName>
    </recommendedName>
</protein>
<evidence type="ECO:0000313" key="1">
    <source>
        <dbReference type="EMBL" id="BCL20043.1"/>
    </source>
</evidence>
<organism evidence="1 2">
    <name type="scientific">Streptomyces tuirus</name>
    <dbReference type="NCBI Taxonomy" id="68278"/>
    <lineage>
        <taxon>Bacteria</taxon>
        <taxon>Bacillati</taxon>
        <taxon>Actinomycetota</taxon>
        <taxon>Actinomycetes</taxon>
        <taxon>Kitasatosporales</taxon>
        <taxon>Streptomycetaceae</taxon>
        <taxon>Streptomyces</taxon>
    </lineage>
</organism>
<dbReference type="Proteomes" id="UP000516373">
    <property type="component" value="Chromosome"/>
</dbReference>